<dbReference type="Gene3D" id="3.40.30.10">
    <property type="entry name" value="Glutaredoxin"/>
    <property type="match status" value="1"/>
</dbReference>
<dbReference type="Pfam" id="PF01512">
    <property type="entry name" value="Complex1_51K"/>
    <property type="match status" value="1"/>
</dbReference>
<dbReference type="PROSITE" id="PS00645">
    <property type="entry name" value="COMPLEX1_51K_2"/>
    <property type="match status" value="1"/>
</dbReference>
<dbReference type="SUPFAM" id="SSF142984">
    <property type="entry name" value="Nqo1 middle domain-like"/>
    <property type="match status" value="1"/>
</dbReference>
<dbReference type="Gene3D" id="3.10.20.600">
    <property type="match status" value="1"/>
</dbReference>
<dbReference type="SUPFAM" id="SSF52833">
    <property type="entry name" value="Thioredoxin-like"/>
    <property type="match status" value="1"/>
</dbReference>
<reference evidence="7 8" key="1">
    <citation type="submission" date="2020-08" db="EMBL/GenBank/DDBJ databases">
        <title>Genomic Encyclopedia of Type Strains, Phase IV (KMG-IV): sequencing the most valuable type-strain genomes for metagenomic binning, comparative biology and taxonomic classification.</title>
        <authorList>
            <person name="Goeker M."/>
        </authorList>
    </citation>
    <scope>NUCLEOTIDE SEQUENCE [LARGE SCALE GENOMIC DNA]</scope>
    <source>
        <strain evidence="7 8">DSM 2461</strain>
    </source>
</reference>
<dbReference type="CDD" id="cd03064">
    <property type="entry name" value="TRX_Fd_NuoE"/>
    <property type="match status" value="1"/>
</dbReference>
<dbReference type="InterPro" id="IPR036249">
    <property type="entry name" value="Thioredoxin-like_sf"/>
</dbReference>
<keyword evidence="5" id="KW-0411">Iron-sulfur</keyword>
<keyword evidence="4" id="KW-0408">Iron</keyword>
<dbReference type="Pfam" id="PF01257">
    <property type="entry name" value="2Fe-2S_thioredx"/>
    <property type="match status" value="1"/>
</dbReference>
<dbReference type="InterPro" id="IPR037207">
    <property type="entry name" value="Nuop51_4Fe4S-bd_sf"/>
</dbReference>
<dbReference type="Gene3D" id="6.10.250.1450">
    <property type="match status" value="1"/>
</dbReference>
<keyword evidence="8" id="KW-1185">Reference proteome</keyword>
<dbReference type="SUPFAM" id="SSF142019">
    <property type="entry name" value="Nqo1 FMN-binding domain-like"/>
    <property type="match status" value="1"/>
</dbReference>
<dbReference type="Proteomes" id="UP000587760">
    <property type="component" value="Unassembled WGS sequence"/>
</dbReference>
<comment type="similarity">
    <text evidence="1">Belongs to the complex I 51 kDa subunit family.</text>
</comment>
<dbReference type="InterPro" id="IPR019575">
    <property type="entry name" value="Nuop51_4Fe4S-bd"/>
</dbReference>
<evidence type="ECO:0000256" key="4">
    <source>
        <dbReference type="ARBA" id="ARBA00023004"/>
    </source>
</evidence>
<dbReference type="InterPro" id="IPR037225">
    <property type="entry name" value="Nuo51_FMN-bd_sf"/>
</dbReference>
<dbReference type="EMBL" id="JACHGJ010000001">
    <property type="protein sequence ID" value="MBB6478947.1"/>
    <property type="molecule type" value="Genomic_DNA"/>
</dbReference>
<dbReference type="GO" id="GO:0046872">
    <property type="term" value="F:metal ion binding"/>
    <property type="evidence" value="ECO:0007669"/>
    <property type="project" value="UniProtKB-KW"/>
</dbReference>
<dbReference type="InterPro" id="IPR042128">
    <property type="entry name" value="NuoE_dom"/>
</dbReference>
<dbReference type="RefSeq" id="WP_184743466.1">
    <property type="nucleotide sequence ID" value="NZ_JACHGJ010000001.1"/>
</dbReference>
<dbReference type="GO" id="GO:0051539">
    <property type="term" value="F:4 iron, 4 sulfur cluster binding"/>
    <property type="evidence" value="ECO:0007669"/>
    <property type="project" value="UniProtKB-KW"/>
</dbReference>
<dbReference type="SUPFAM" id="SSF140490">
    <property type="entry name" value="Nqo1C-terminal domain-like"/>
    <property type="match status" value="1"/>
</dbReference>
<evidence type="ECO:0000313" key="7">
    <source>
        <dbReference type="EMBL" id="MBB6478947.1"/>
    </source>
</evidence>
<accession>A0A841R6W6</accession>
<sequence length="566" mass="61707">MNSISLLPLKTYLDELEDKSRTSLLPALLKAQELYSYIPEEASLLISDRLKVPPVHIYGVIDFYSLLHTEPVQKPHIQVCVSPVCSSRGSHKIIEALRKTDEKKRIYVEAVHCLGLCTNPPSALVDGKQICRVSADKIDDLIAGRGAPPVNNSRSSHPVLTGRFEHDNGISLESYRKSGGFSGLKNALSMERNKVVDLVKNSGLLGRGGAAFPTGLKEESSARDGKTDVYIICNADESEPGTFKDRVLLQRDPFSILEGMIITAYAIGSNKGFIYIRGEYEAEQKRFAEAIRDAEKNSLLGNSILGSDLSFHVEIRSGAGAYICGEETALFESIEGKRGFPRNKPPYPVNSGLFGKPTDINNVETFSYISHILARSDYAPDELPSPSGTRLFCLSGDVKRPGLYELPFGTPLSDVIYKWGGGIIKDRDPGQIILGGASGSFVPPEHYDIPLDNQSLKKAGLSMGSGVIMVFDDSRSILSLLEDITSFFNHESCGKCYPCRLGTGIQKEIISRIHKNGPEKGDLEKLEDIGMTMKDASLCGLGQTASTAVLSAIALKPELFGKERQS</sequence>
<evidence type="ECO:0000259" key="6">
    <source>
        <dbReference type="SMART" id="SM00928"/>
    </source>
</evidence>
<dbReference type="FunFam" id="3.40.50.11540:FF:000001">
    <property type="entry name" value="NADH dehydrogenase [ubiquinone] flavoprotein 1, mitochondrial"/>
    <property type="match status" value="1"/>
</dbReference>
<evidence type="ECO:0000256" key="3">
    <source>
        <dbReference type="ARBA" id="ARBA00022723"/>
    </source>
</evidence>
<dbReference type="PANTHER" id="PTHR43578:SF3">
    <property type="entry name" value="NADH-QUINONE OXIDOREDUCTASE SUBUNIT F"/>
    <property type="match status" value="1"/>
</dbReference>
<dbReference type="Gene3D" id="1.20.1440.230">
    <property type="entry name" value="NADH-ubiquinone oxidoreductase 51kDa subunit, iron-sulphur binding domain"/>
    <property type="match status" value="1"/>
</dbReference>
<dbReference type="GO" id="GO:0008137">
    <property type="term" value="F:NADH dehydrogenase (ubiquinone) activity"/>
    <property type="evidence" value="ECO:0007669"/>
    <property type="project" value="InterPro"/>
</dbReference>
<evidence type="ECO:0000256" key="1">
    <source>
        <dbReference type="ARBA" id="ARBA00007523"/>
    </source>
</evidence>
<evidence type="ECO:0000256" key="2">
    <source>
        <dbReference type="ARBA" id="ARBA00022485"/>
    </source>
</evidence>
<dbReference type="Gene3D" id="3.40.50.11540">
    <property type="entry name" value="NADH-ubiquinone oxidoreductase 51kDa subunit"/>
    <property type="match status" value="1"/>
</dbReference>
<dbReference type="PANTHER" id="PTHR43578">
    <property type="entry name" value="NADH-QUINONE OXIDOREDUCTASE SUBUNIT F"/>
    <property type="match status" value="1"/>
</dbReference>
<proteinExistence type="inferred from homology"/>
<dbReference type="AlphaFoldDB" id="A0A841R6W6"/>
<dbReference type="InterPro" id="IPR019554">
    <property type="entry name" value="Soluble_ligand-bd"/>
</dbReference>
<keyword evidence="3" id="KW-0479">Metal-binding</keyword>
<gene>
    <name evidence="7" type="ORF">HNR50_000580</name>
</gene>
<dbReference type="Pfam" id="PF10589">
    <property type="entry name" value="NADH_4Fe-4S"/>
    <property type="match status" value="1"/>
</dbReference>
<evidence type="ECO:0000313" key="8">
    <source>
        <dbReference type="Proteomes" id="UP000587760"/>
    </source>
</evidence>
<dbReference type="InterPro" id="IPR041921">
    <property type="entry name" value="NuoE_N"/>
</dbReference>
<organism evidence="7 8">
    <name type="scientific">Spirochaeta isovalerica</name>
    <dbReference type="NCBI Taxonomy" id="150"/>
    <lineage>
        <taxon>Bacteria</taxon>
        <taxon>Pseudomonadati</taxon>
        <taxon>Spirochaetota</taxon>
        <taxon>Spirochaetia</taxon>
        <taxon>Spirochaetales</taxon>
        <taxon>Spirochaetaceae</taxon>
        <taxon>Spirochaeta</taxon>
    </lineage>
</organism>
<comment type="caution">
    <text evidence="7">The sequence shown here is derived from an EMBL/GenBank/DDBJ whole genome shotgun (WGS) entry which is preliminary data.</text>
</comment>
<dbReference type="Gene3D" id="1.10.10.1590">
    <property type="entry name" value="NADH-quinone oxidoreductase subunit E"/>
    <property type="match status" value="1"/>
</dbReference>
<feature type="domain" description="NADH-ubiquinone oxidoreductase 51kDa subunit iron-sulphur binding" evidence="6">
    <location>
        <begin position="478"/>
        <end position="523"/>
    </location>
</feature>
<dbReference type="InterPro" id="IPR001949">
    <property type="entry name" value="NADH-UbQ_OxRdtase_51kDa_CS"/>
</dbReference>
<evidence type="ECO:0000256" key="5">
    <source>
        <dbReference type="ARBA" id="ARBA00023014"/>
    </source>
</evidence>
<keyword evidence="2" id="KW-0004">4Fe-4S</keyword>
<dbReference type="GO" id="GO:0010181">
    <property type="term" value="F:FMN binding"/>
    <property type="evidence" value="ECO:0007669"/>
    <property type="project" value="InterPro"/>
</dbReference>
<dbReference type="InterPro" id="IPR011538">
    <property type="entry name" value="Nuo51_FMN-bd"/>
</dbReference>
<name>A0A841R6W6_9SPIO</name>
<protein>
    <submittedName>
        <fullName evidence="7">NADH-quinone oxidoreductase subunit F</fullName>
    </submittedName>
</protein>
<dbReference type="SMART" id="SM00928">
    <property type="entry name" value="NADH_4Fe-4S"/>
    <property type="match status" value="1"/>
</dbReference>
<dbReference type="Pfam" id="PF10531">
    <property type="entry name" value="SLBB"/>
    <property type="match status" value="1"/>
</dbReference>